<dbReference type="InterPro" id="IPR036412">
    <property type="entry name" value="HAD-like_sf"/>
</dbReference>
<dbReference type="GO" id="GO:0016791">
    <property type="term" value="F:phosphatase activity"/>
    <property type="evidence" value="ECO:0007669"/>
    <property type="project" value="TreeGrafter"/>
</dbReference>
<keyword evidence="3 8" id="KW-0378">Hydrolase</keyword>
<dbReference type="Gene3D" id="3.40.50.1000">
    <property type="entry name" value="HAD superfamily/HAD-like"/>
    <property type="match status" value="2"/>
</dbReference>
<keyword evidence="2 7" id="KW-0479">Metal-binding</keyword>
<dbReference type="NCBIfam" id="TIGR01460">
    <property type="entry name" value="HAD-SF-IIA"/>
    <property type="match status" value="1"/>
</dbReference>
<dbReference type="RefSeq" id="WP_176010172.1">
    <property type="nucleotide sequence ID" value="NZ_CP041372.2"/>
</dbReference>
<dbReference type="NCBIfam" id="TIGR01457">
    <property type="entry name" value="HAD-SF-IIA-hyp2"/>
    <property type="match status" value="1"/>
</dbReference>
<comment type="cofactor">
    <cofactor evidence="7">
        <name>Mg(2+)</name>
        <dbReference type="ChEBI" id="CHEBI:18420"/>
    </cofactor>
    <text evidence="7">Divalent metal ions. Mg(2+) is the most effective.</text>
</comment>
<dbReference type="InterPro" id="IPR006354">
    <property type="entry name" value="HAD-SF_hydro_IIA_hyp1"/>
</dbReference>
<evidence type="ECO:0000256" key="1">
    <source>
        <dbReference type="ARBA" id="ARBA00006696"/>
    </source>
</evidence>
<name>A0A859FGF9_9BACI</name>
<dbReference type="Pfam" id="PF13242">
    <property type="entry name" value="Hydrolase_like"/>
    <property type="match status" value="1"/>
</dbReference>
<feature type="active site" description="Proton donor" evidence="5">
    <location>
        <position position="12"/>
    </location>
</feature>
<dbReference type="Pfam" id="PF13344">
    <property type="entry name" value="Hydrolase_6"/>
    <property type="match status" value="1"/>
</dbReference>
<dbReference type="PANTHER" id="PTHR19288">
    <property type="entry name" value="4-NITROPHENYLPHOSPHATASE-RELATED"/>
    <property type="match status" value="1"/>
</dbReference>
<protein>
    <submittedName>
        <fullName evidence="8">TIGR01457 family HAD-type hydrolase</fullName>
    </submittedName>
</protein>
<dbReference type="Proteomes" id="UP000318138">
    <property type="component" value="Chromosome"/>
</dbReference>
<evidence type="ECO:0000256" key="6">
    <source>
        <dbReference type="PIRSR" id="PIRSR000915-2"/>
    </source>
</evidence>
<gene>
    <name evidence="8" type="ORF">FLK61_36715</name>
</gene>
<dbReference type="GO" id="GO:0046872">
    <property type="term" value="F:metal ion binding"/>
    <property type="evidence" value="ECO:0007669"/>
    <property type="project" value="UniProtKB-KW"/>
</dbReference>
<evidence type="ECO:0000256" key="3">
    <source>
        <dbReference type="ARBA" id="ARBA00022801"/>
    </source>
</evidence>
<dbReference type="KEGG" id="psua:FLK61_36715"/>
<dbReference type="PIRSF" id="PIRSF000915">
    <property type="entry name" value="PGP-type_phosphatase"/>
    <property type="match status" value="1"/>
</dbReference>
<evidence type="ECO:0000256" key="2">
    <source>
        <dbReference type="ARBA" id="ARBA00022723"/>
    </source>
</evidence>
<dbReference type="GO" id="GO:0005737">
    <property type="term" value="C:cytoplasm"/>
    <property type="evidence" value="ECO:0007669"/>
    <property type="project" value="TreeGrafter"/>
</dbReference>
<feature type="binding site" evidence="7">
    <location>
        <position position="10"/>
    </location>
    <ligand>
        <name>Mg(2+)</name>
        <dbReference type="ChEBI" id="CHEBI:18420"/>
    </ligand>
</feature>
<evidence type="ECO:0000256" key="4">
    <source>
        <dbReference type="ARBA" id="ARBA00022842"/>
    </source>
</evidence>
<dbReference type="EMBL" id="CP041372">
    <property type="protein sequence ID" value="QKS72187.1"/>
    <property type="molecule type" value="Genomic_DNA"/>
</dbReference>
<dbReference type="InterPro" id="IPR023214">
    <property type="entry name" value="HAD_sf"/>
</dbReference>
<dbReference type="SFLD" id="SFLDG01139">
    <property type="entry name" value="C2.A:_Pyridoxal_Phosphate_Phos"/>
    <property type="match status" value="1"/>
</dbReference>
<sequence>MKEYKGYLIDLDGTMYRGTESIKEAGPFVEELLKRDIPHLFVTNNSSKTAKQVVEKLTSMGIPAEPSRVFTSSMAASKYVDDTTPDATIYMIGEEGLKEALGSRCTLDASEANVVVMGIDRDITYEKLSDAALAVRRGATFISTNGDKAIPTEKGFVPGNGSLTSVISVSTGVDPIFVGKPEAIIMEQALEILGTKRDQTVMVGDNYDTDIMAGIKARIDTIHVATGVTSQEDLKTKTTQPTHTIPTLKEWF</sequence>
<evidence type="ECO:0000256" key="5">
    <source>
        <dbReference type="PIRSR" id="PIRSR000915-1"/>
    </source>
</evidence>
<comment type="similarity">
    <text evidence="1">Belongs to the HAD-like hydrolase superfamily. NagD family.</text>
</comment>
<feature type="binding site" evidence="7">
    <location>
        <position position="205"/>
    </location>
    <ligand>
        <name>Mg(2+)</name>
        <dbReference type="ChEBI" id="CHEBI:18420"/>
    </ligand>
</feature>
<proteinExistence type="inferred from homology"/>
<keyword evidence="4 7" id="KW-0460">Magnesium</keyword>
<dbReference type="InterPro" id="IPR006357">
    <property type="entry name" value="HAD-SF_hydro_IIA"/>
</dbReference>
<evidence type="ECO:0000313" key="9">
    <source>
        <dbReference type="Proteomes" id="UP000318138"/>
    </source>
</evidence>
<evidence type="ECO:0000313" key="8">
    <source>
        <dbReference type="EMBL" id="QKS72187.1"/>
    </source>
</evidence>
<reference evidence="9" key="1">
    <citation type="submission" date="2019-07" db="EMBL/GenBank/DDBJ databases">
        <title>Bacillus alkalisoli sp. nov. isolated from saline soil.</title>
        <authorList>
            <person name="Sun J.-Q."/>
            <person name="Xu L."/>
        </authorList>
    </citation>
    <scope>NUCLEOTIDE SEQUENCE [LARGE SCALE GENOMIC DNA]</scope>
    <source>
        <strain evidence="9">M4U3P1</strain>
    </source>
</reference>
<dbReference type="AlphaFoldDB" id="A0A859FGF9"/>
<dbReference type="SFLD" id="SFLDS00003">
    <property type="entry name" value="Haloacid_Dehalogenase"/>
    <property type="match status" value="1"/>
</dbReference>
<feature type="binding site" evidence="6">
    <location>
        <position position="180"/>
    </location>
    <ligand>
        <name>substrate</name>
    </ligand>
</feature>
<organism evidence="8 9">
    <name type="scientific">Paenalkalicoccus suaedae</name>
    <dbReference type="NCBI Taxonomy" id="2592382"/>
    <lineage>
        <taxon>Bacteria</taxon>
        <taxon>Bacillati</taxon>
        <taxon>Bacillota</taxon>
        <taxon>Bacilli</taxon>
        <taxon>Bacillales</taxon>
        <taxon>Bacillaceae</taxon>
        <taxon>Paenalkalicoccus</taxon>
    </lineage>
</organism>
<keyword evidence="9" id="KW-1185">Reference proteome</keyword>
<feature type="active site" description="Nucleophile" evidence="5">
    <location>
        <position position="10"/>
    </location>
</feature>
<accession>A0A859FGF9</accession>
<evidence type="ECO:0000256" key="7">
    <source>
        <dbReference type="PIRSR" id="PIRSR000915-3"/>
    </source>
</evidence>
<dbReference type="PANTHER" id="PTHR19288:SF46">
    <property type="entry name" value="HALOACID DEHALOGENASE-LIKE HYDROLASE DOMAIN-CONTAINING PROTEIN 2"/>
    <property type="match status" value="1"/>
</dbReference>
<dbReference type="SUPFAM" id="SSF56784">
    <property type="entry name" value="HAD-like"/>
    <property type="match status" value="1"/>
</dbReference>
<dbReference type="FunFam" id="3.40.50.1000:FF:000053">
    <property type="entry name" value="TIGR01457 family HAD hydrolase"/>
    <property type="match status" value="1"/>
</dbReference>
<feature type="binding site" evidence="7">
    <location>
        <position position="12"/>
    </location>
    <ligand>
        <name>Mg(2+)</name>
        <dbReference type="ChEBI" id="CHEBI:18420"/>
    </ligand>
</feature>
<dbReference type="CDD" id="cd07530">
    <property type="entry name" value="HAD_Pase_UmpH-like"/>
    <property type="match status" value="1"/>
</dbReference>